<keyword evidence="2" id="KW-1185">Reference proteome</keyword>
<protein>
    <submittedName>
        <fullName evidence="1">Uncharacterized protein</fullName>
    </submittedName>
</protein>
<gene>
    <name evidence="1" type="ORF">ABEB36_014969</name>
</gene>
<evidence type="ECO:0000313" key="1">
    <source>
        <dbReference type="EMBL" id="KAL1488503.1"/>
    </source>
</evidence>
<reference evidence="1 2" key="1">
    <citation type="submission" date="2024-05" db="EMBL/GenBank/DDBJ databases">
        <title>Genetic variation in Jamaican populations of the coffee berry borer (Hypothenemus hampei).</title>
        <authorList>
            <person name="Errbii M."/>
            <person name="Myrie A."/>
        </authorList>
    </citation>
    <scope>NUCLEOTIDE SEQUENCE [LARGE SCALE GENOMIC DNA]</scope>
    <source>
        <strain evidence="1">JA-Hopewell-2020-01-JO</strain>
        <tissue evidence="1">Whole body</tissue>
    </source>
</reference>
<dbReference type="EMBL" id="JBDJPC010000014">
    <property type="protein sequence ID" value="KAL1488503.1"/>
    <property type="molecule type" value="Genomic_DNA"/>
</dbReference>
<sequence>MDEDTYLELLKLVTPLIQKESTHLRETIGSHERLTATLLYLATGRTYEDLKFTTAISEEALGKIIPETCSAVYKILNKKYLQVVMAYCVLHNYLRRKRGVKYIDAMCYVVDSTENNINSKESMPDTSESAKAVQELFKNYFNNEGAVVMARNPYLDSLFLFKC</sequence>
<dbReference type="Proteomes" id="UP001566132">
    <property type="component" value="Unassembled WGS sequence"/>
</dbReference>
<dbReference type="AlphaFoldDB" id="A0ABD1E1R0"/>
<proteinExistence type="predicted"/>
<name>A0ABD1E1R0_HYPHA</name>
<accession>A0ABD1E1R0</accession>
<organism evidence="1 2">
    <name type="scientific">Hypothenemus hampei</name>
    <name type="common">Coffee berry borer</name>
    <dbReference type="NCBI Taxonomy" id="57062"/>
    <lineage>
        <taxon>Eukaryota</taxon>
        <taxon>Metazoa</taxon>
        <taxon>Ecdysozoa</taxon>
        <taxon>Arthropoda</taxon>
        <taxon>Hexapoda</taxon>
        <taxon>Insecta</taxon>
        <taxon>Pterygota</taxon>
        <taxon>Neoptera</taxon>
        <taxon>Endopterygota</taxon>
        <taxon>Coleoptera</taxon>
        <taxon>Polyphaga</taxon>
        <taxon>Cucujiformia</taxon>
        <taxon>Curculionidae</taxon>
        <taxon>Scolytinae</taxon>
        <taxon>Hypothenemus</taxon>
    </lineage>
</organism>
<comment type="caution">
    <text evidence="1">The sequence shown here is derived from an EMBL/GenBank/DDBJ whole genome shotgun (WGS) entry which is preliminary data.</text>
</comment>
<evidence type="ECO:0000313" key="2">
    <source>
        <dbReference type="Proteomes" id="UP001566132"/>
    </source>
</evidence>